<dbReference type="PRINTS" id="PR00164">
    <property type="entry name" value="ABC2TRNSPORT"/>
</dbReference>
<dbReference type="Pfam" id="PF01061">
    <property type="entry name" value="ABC2_membrane"/>
    <property type="match status" value="1"/>
</dbReference>
<dbReference type="GO" id="GO:0043190">
    <property type="term" value="C:ATP-binding cassette (ABC) transporter complex"/>
    <property type="evidence" value="ECO:0007669"/>
    <property type="project" value="InterPro"/>
</dbReference>
<evidence type="ECO:0000313" key="9">
    <source>
        <dbReference type="EMBL" id="TFB89641.1"/>
    </source>
</evidence>
<dbReference type="EMBL" id="SOFE01000001">
    <property type="protein sequence ID" value="TFB89641.1"/>
    <property type="molecule type" value="Genomic_DNA"/>
</dbReference>
<dbReference type="Proteomes" id="UP000297963">
    <property type="component" value="Unassembled WGS sequence"/>
</dbReference>
<evidence type="ECO:0000259" key="7">
    <source>
        <dbReference type="PROSITE" id="PS51012"/>
    </source>
</evidence>
<name>A0A1I2ZQM9_9MICO</name>
<dbReference type="AlphaFoldDB" id="A0A1I2ZQM9"/>
<evidence type="ECO:0000256" key="3">
    <source>
        <dbReference type="ARBA" id="ARBA00022989"/>
    </source>
</evidence>
<proteinExistence type="inferred from homology"/>
<dbReference type="InterPro" id="IPR051784">
    <property type="entry name" value="Nod_factor_ABC_transporter"/>
</dbReference>
<evidence type="ECO:0000256" key="6">
    <source>
        <dbReference type="RuleBase" id="RU361157"/>
    </source>
</evidence>
<accession>A0A1I2ZQM9</accession>
<feature type="transmembrane region" description="Helical" evidence="6">
    <location>
        <begin position="142"/>
        <end position="171"/>
    </location>
</feature>
<keyword evidence="5" id="KW-0046">Antibiotic resistance</keyword>
<sequence>MSAGDFDNARDAGGATDSIRSQAVAAAVVSAARTRRYGSWYVAEHRFRVMRSYAQTVLFTAIGSSLVYLYAMGVGLASLVDGNLGDNAVNGVSYLEFLAPALLASSAIAVASEEFSYPIMLGFKWNPTFFGMNASSIQPGQIINGIVISVAARMLLTCAIFSVFMLIFGAVPGPLGAVAVLVALLTGLSFGALLMAYTATLKDDTGQLAMVQRFVILPMTLFSGTFFPLDVLPTYLQWLGWISPLWHGTELSRVFAYGRPEPIWLSVLHALYLAALLAVGWIWARRLTAARLNKCGFRRRSSLLLARHGCSEAVVSVSITPVMRAA</sequence>
<comment type="subcellular location">
    <subcellularLocation>
        <location evidence="6">Cell membrane</location>
        <topology evidence="6">Multi-pass membrane protein</topology>
    </subcellularLocation>
    <subcellularLocation>
        <location evidence="1">Membrane</location>
        <topology evidence="1">Multi-pass membrane protein</topology>
    </subcellularLocation>
</comment>
<dbReference type="GO" id="GO:0140359">
    <property type="term" value="F:ABC-type transporter activity"/>
    <property type="evidence" value="ECO:0007669"/>
    <property type="project" value="InterPro"/>
</dbReference>
<dbReference type="PROSITE" id="PS51012">
    <property type="entry name" value="ABC_TM2"/>
    <property type="match status" value="1"/>
</dbReference>
<evidence type="ECO:0000256" key="2">
    <source>
        <dbReference type="ARBA" id="ARBA00022692"/>
    </source>
</evidence>
<keyword evidence="2 6" id="KW-0812">Transmembrane</keyword>
<comment type="caution">
    <text evidence="9">The sequence shown here is derived from an EMBL/GenBank/DDBJ whole genome shotgun (WGS) entry which is preliminary data.</text>
</comment>
<feature type="transmembrane region" description="Helical" evidence="6">
    <location>
        <begin position="97"/>
        <end position="121"/>
    </location>
</feature>
<dbReference type="InterPro" id="IPR013525">
    <property type="entry name" value="ABC2_TM"/>
</dbReference>
<feature type="domain" description="ABC transmembrane type-2" evidence="7">
    <location>
        <begin position="56"/>
        <end position="288"/>
    </location>
</feature>
<dbReference type="EMBL" id="FOPW01000004">
    <property type="protein sequence ID" value="SFH39935.1"/>
    <property type="molecule type" value="Genomic_DNA"/>
</dbReference>
<feature type="transmembrane region" description="Helical" evidence="6">
    <location>
        <begin position="56"/>
        <end position="77"/>
    </location>
</feature>
<dbReference type="PANTHER" id="PTHR43229">
    <property type="entry name" value="NODULATION PROTEIN J"/>
    <property type="match status" value="1"/>
</dbReference>
<dbReference type="RefSeq" id="WP_092448935.1">
    <property type="nucleotide sequence ID" value="NZ_BKAC01000002.1"/>
</dbReference>
<feature type="transmembrane region" description="Helical" evidence="6">
    <location>
        <begin position="263"/>
        <end position="284"/>
    </location>
</feature>
<feature type="transmembrane region" description="Helical" evidence="6">
    <location>
        <begin position="177"/>
        <end position="199"/>
    </location>
</feature>
<evidence type="ECO:0000313" key="10">
    <source>
        <dbReference type="Proteomes" id="UP000199681"/>
    </source>
</evidence>
<dbReference type="GO" id="GO:0046677">
    <property type="term" value="P:response to antibiotic"/>
    <property type="evidence" value="ECO:0007669"/>
    <property type="project" value="UniProtKB-KW"/>
</dbReference>
<gene>
    <name evidence="9" type="ORF">E3O11_01165</name>
    <name evidence="8" type="ORF">SAMN05216274_104240</name>
</gene>
<keyword evidence="10" id="KW-1185">Reference proteome</keyword>
<keyword evidence="6" id="KW-1003">Cell membrane</keyword>
<comment type="similarity">
    <text evidence="6">Belongs to the ABC-2 integral membrane protein family.</text>
</comment>
<keyword evidence="6" id="KW-0813">Transport</keyword>
<evidence type="ECO:0000256" key="4">
    <source>
        <dbReference type="ARBA" id="ARBA00023136"/>
    </source>
</evidence>
<evidence type="ECO:0000256" key="5">
    <source>
        <dbReference type="ARBA" id="ARBA00023251"/>
    </source>
</evidence>
<reference evidence="8 10" key="1">
    <citation type="submission" date="2016-10" db="EMBL/GenBank/DDBJ databases">
        <authorList>
            <person name="Varghese N."/>
            <person name="Submissions S."/>
        </authorList>
    </citation>
    <scope>NUCLEOTIDE SEQUENCE [LARGE SCALE GENOMIC DNA]</scope>
    <source>
        <strain evidence="8 10">GMCC 1.11211</strain>
    </source>
</reference>
<dbReference type="STRING" id="995038.SAMN05216274_104240"/>
<keyword evidence="3 6" id="KW-1133">Transmembrane helix</keyword>
<evidence type="ECO:0000256" key="1">
    <source>
        <dbReference type="ARBA" id="ARBA00004141"/>
    </source>
</evidence>
<dbReference type="InterPro" id="IPR000412">
    <property type="entry name" value="ABC_2_transport"/>
</dbReference>
<organism evidence="9 11">
    <name type="scientific">Cryobacterium levicorallinum</name>
    <dbReference type="NCBI Taxonomy" id="995038"/>
    <lineage>
        <taxon>Bacteria</taxon>
        <taxon>Bacillati</taxon>
        <taxon>Actinomycetota</taxon>
        <taxon>Actinomycetes</taxon>
        <taxon>Micrococcales</taxon>
        <taxon>Microbacteriaceae</taxon>
        <taxon>Cryobacterium</taxon>
    </lineage>
</organism>
<evidence type="ECO:0000313" key="11">
    <source>
        <dbReference type="Proteomes" id="UP000297963"/>
    </source>
</evidence>
<dbReference type="InterPro" id="IPR047817">
    <property type="entry name" value="ABC2_TM_bact-type"/>
</dbReference>
<protein>
    <recommendedName>
        <fullName evidence="6">Transport permease protein</fullName>
    </recommendedName>
</protein>
<feature type="transmembrane region" description="Helical" evidence="6">
    <location>
        <begin position="211"/>
        <end position="229"/>
    </location>
</feature>
<reference evidence="9 11" key="2">
    <citation type="submission" date="2019-03" db="EMBL/GenBank/DDBJ databases">
        <title>Genomics of glacier-inhabiting Cryobacterium strains.</title>
        <authorList>
            <person name="Liu Q."/>
            <person name="Xin Y.-H."/>
        </authorList>
    </citation>
    <scope>NUCLEOTIDE SEQUENCE [LARGE SCALE GENOMIC DNA]</scope>
    <source>
        <strain evidence="9 11">Hh34</strain>
    </source>
</reference>
<keyword evidence="4 6" id="KW-0472">Membrane</keyword>
<evidence type="ECO:0000313" key="8">
    <source>
        <dbReference type="EMBL" id="SFH39935.1"/>
    </source>
</evidence>
<dbReference type="PANTHER" id="PTHR43229:SF2">
    <property type="entry name" value="NODULATION PROTEIN J"/>
    <property type="match status" value="1"/>
</dbReference>
<dbReference type="Proteomes" id="UP000199681">
    <property type="component" value="Unassembled WGS sequence"/>
</dbReference>